<comment type="caution">
    <text evidence="1">The sequence shown here is derived from an EMBL/GenBank/DDBJ whole genome shotgun (WGS) entry which is preliminary data.</text>
</comment>
<sequence length="72" mass="8566">MAYTRNEIKELEPMVKSGKKRFVRYQEGAELYSMGLHTFEQIAKEAGAIYKIRRLVLVNLDIFDEYLDTFRM</sequence>
<dbReference type="EMBL" id="NOUW01000034">
    <property type="protein sequence ID" value="PDX88451.1"/>
    <property type="molecule type" value="Genomic_DNA"/>
</dbReference>
<reference evidence="1 2" key="1">
    <citation type="journal article" date="2017" name="Front. Microbiol.">
        <title>New Insights into the Diversity of the Genus Faecalibacterium.</title>
        <authorList>
            <person name="Benevides L."/>
            <person name="Burman S."/>
            <person name="Martin R."/>
            <person name="Robert V."/>
            <person name="Thomas M."/>
            <person name="Miquel S."/>
            <person name="Chain F."/>
            <person name="Sokol H."/>
            <person name="Bermudez-Humaran L.G."/>
            <person name="Morrison M."/>
            <person name="Langella P."/>
            <person name="Azevedo V.A."/>
            <person name="Chatel J.M."/>
            <person name="Soares S."/>
        </authorList>
    </citation>
    <scope>NUCLEOTIDE SEQUENCE [LARGE SCALE GENOMIC DNA]</scope>
    <source>
        <strain evidence="1 2">AHMP21</strain>
    </source>
</reference>
<protein>
    <submittedName>
        <fullName evidence="1">Uncharacterized protein</fullName>
    </submittedName>
</protein>
<dbReference type="Proteomes" id="UP000220438">
    <property type="component" value="Unassembled WGS sequence"/>
</dbReference>
<proteinExistence type="predicted"/>
<evidence type="ECO:0000313" key="1">
    <source>
        <dbReference type="EMBL" id="PDX88451.1"/>
    </source>
</evidence>
<gene>
    <name evidence="1" type="ORF">CHR61_12975</name>
</gene>
<evidence type="ECO:0000313" key="2">
    <source>
        <dbReference type="Proteomes" id="UP000220438"/>
    </source>
</evidence>
<organism evidence="1 2">
    <name type="scientific">Faecalibacterium prausnitzii</name>
    <dbReference type="NCBI Taxonomy" id="853"/>
    <lineage>
        <taxon>Bacteria</taxon>
        <taxon>Bacillati</taxon>
        <taxon>Bacillota</taxon>
        <taxon>Clostridia</taxon>
        <taxon>Eubacteriales</taxon>
        <taxon>Oscillospiraceae</taxon>
        <taxon>Faecalibacterium</taxon>
    </lineage>
</organism>
<dbReference type="Pfam" id="PF20063">
    <property type="entry name" value="DUF6462"/>
    <property type="match status" value="1"/>
</dbReference>
<accession>A0A2A7BAW4</accession>
<dbReference type="InterPro" id="IPR045591">
    <property type="entry name" value="DUF6462"/>
</dbReference>
<dbReference type="AlphaFoldDB" id="A0A2A7BAW4"/>
<dbReference type="RefSeq" id="WP_097771692.1">
    <property type="nucleotide sequence ID" value="NZ_CAXSZA010000007.1"/>
</dbReference>
<name>A0A2A7BAW4_9FIRM</name>